<dbReference type="Proteomes" id="UP001057452">
    <property type="component" value="Chromosome 24"/>
</dbReference>
<organism evidence="1 2">
    <name type="scientific">Chaenocephalus aceratus</name>
    <name type="common">Blackfin icefish</name>
    <name type="synonym">Chaenichthys aceratus</name>
    <dbReference type="NCBI Taxonomy" id="36190"/>
    <lineage>
        <taxon>Eukaryota</taxon>
        <taxon>Metazoa</taxon>
        <taxon>Chordata</taxon>
        <taxon>Craniata</taxon>
        <taxon>Vertebrata</taxon>
        <taxon>Euteleostomi</taxon>
        <taxon>Actinopterygii</taxon>
        <taxon>Neopterygii</taxon>
        <taxon>Teleostei</taxon>
        <taxon>Neoteleostei</taxon>
        <taxon>Acanthomorphata</taxon>
        <taxon>Eupercaria</taxon>
        <taxon>Perciformes</taxon>
        <taxon>Notothenioidei</taxon>
        <taxon>Channichthyidae</taxon>
        <taxon>Chaenocephalus</taxon>
    </lineage>
</organism>
<reference evidence="1" key="1">
    <citation type="submission" date="2022-05" db="EMBL/GenBank/DDBJ databases">
        <title>Chromosome-level genome of Chaenocephalus aceratus.</title>
        <authorList>
            <person name="Park H."/>
        </authorList>
    </citation>
    <scope>NUCLEOTIDE SEQUENCE</scope>
    <source>
        <strain evidence="1">KU_202001</strain>
    </source>
</reference>
<accession>A0ACB9VP97</accession>
<evidence type="ECO:0000313" key="1">
    <source>
        <dbReference type="EMBL" id="KAI4801786.1"/>
    </source>
</evidence>
<evidence type="ECO:0000313" key="2">
    <source>
        <dbReference type="Proteomes" id="UP001057452"/>
    </source>
</evidence>
<keyword evidence="2" id="KW-1185">Reference proteome</keyword>
<dbReference type="EMBL" id="CM043808">
    <property type="protein sequence ID" value="KAI4801786.1"/>
    <property type="molecule type" value="Genomic_DNA"/>
</dbReference>
<comment type="caution">
    <text evidence="1">The sequence shown here is derived from an EMBL/GenBank/DDBJ whole genome shotgun (WGS) entry which is preliminary data.</text>
</comment>
<gene>
    <name evidence="1" type="ORF">KUCAC02_019657</name>
</gene>
<name>A0ACB9VP97_CHAAC</name>
<proteinExistence type="predicted"/>
<sequence>MQKQTERQQEKGENDNLRALAEFHAKDLRKEERKEIVLKGQRELARICRNRLIPRHVERDSLHIAIVDMKSSHLPSLSRAGDTAEKPHYGSKHAGKPFKTCSPFPMGICEPVRSVKTAETEAIKQYQERDKLQIPFNDIRNVCLQDIILASKETSAGRNTYHSKVTEERLPKYHTQQIRALKEKLRLEERQLAYKTSSGSNLQRTVHPSIKTPEIPAGRPLPPTGVESSQYRRKGTEERLPNFQTPKMKSAKDQLRLEQIQLAYKANSGSNLQRTLLPSIKTAEIPAGRPLPPTVVESSQYRRKGTEERLPNFQTPKMKSVKDQLRLEQLQLAYKANSGSNLQRTLLPSIKTAEIPAGRPLPPTGVESSQYRRKGTDKRLPNLHTTQMRATKAQLRVEQLQLAYKANSG</sequence>
<protein>
    <submittedName>
        <fullName evidence="1">Uncharacterized protein</fullName>
    </submittedName>
</protein>